<protein>
    <submittedName>
        <fullName evidence="4">SDR family oxidoreductase</fullName>
    </submittedName>
</protein>
<organism evidence="4 5">
    <name type="scientific">Roseburia lenta</name>
    <dbReference type="NCBI Taxonomy" id="2763061"/>
    <lineage>
        <taxon>Bacteria</taxon>
        <taxon>Bacillati</taxon>
        <taxon>Bacillota</taxon>
        <taxon>Clostridia</taxon>
        <taxon>Lachnospirales</taxon>
        <taxon>Lachnospiraceae</taxon>
        <taxon>Roseburia</taxon>
    </lineage>
</organism>
<dbReference type="SUPFAM" id="SSF51735">
    <property type="entry name" value="NAD(P)-binding Rossmann-fold domains"/>
    <property type="match status" value="1"/>
</dbReference>
<dbReference type="RefSeq" id="WP_118535080.1">
    <property type="nucleotide sequence ID" value="NZ_JACOPG010000002.1"/>
</dbReference>
<comment type="caution">
    <text evidence="4">The sequence shown here is derived from an EMBL/GenBank/DDBJ whole genome shotgun (WGS) entry which is preliminary data.</text>
</comment>
<dbReference type="PRINTS" id="PR00080">
    <property type="entry name" value="SDRFAMILY"/>
</dbReference>
<comment type="similarity">
    <text evidence="1 3">Belongs to the short-chain dehydrogenases/reductases (SDR) family.</text>
</comment>
<dbReference type="PANTHER" id="PTHR42901:SF1">
    <property type="entry name" value="ALCOHOL DEHYDROGENASE"/>
    <property type="match status" value="1"/>
</dbReference>
<dbReference type="Gene3D" id="3.40.50.720">
    <property type="entry name" value="NAD(P)-binding Rossmann-like Domain"/>
    <property type="match status" value="1"/>
</dbReference>
<evidence type="ECO:0000256" key="3">
    <source>
        <dbReference type="RuleBase" id="RU000363"/>
    </source>
</evidence>
<reference evidence="4 5" key="1">
    <citation type="submission" date="2020-08" db="EMBL/GenBank/DDBJ databases">
        <title>Genome public.</title>
        <authorList>
            <person name="Liu C."/>
            <person name="Sun Q."/>
        </authorList>
    </citation>
    <scope>NUCLEOTIDE SEQUENCE [LARGE SCALE GENOMIC DNA]</scope>
    <source>
        <strain evidence="4 5">NSJ-9</strain>
    </source>
</reference>
<proteinExistence type="inferred from homology"/>
<keyword evidence="2" id="KW-0560">Oxidoreductase</keyword>
<dbReference type="PRINTS" id="PR00081">
    <property type="entry name" value="GDHRDH"/>
</dbReference>
<evidence type="ECO:0000256" key="1">
    <source>
        <dbReference type="ARBA" id="ARBA00006484"/>
    </source>
</evidence>
<dbReference type="InterPro" id="IPR002347">
    <property type="entry name" value="SDR_fam"/>
</dbReference>
<dbReference type="PANTHER" id="PTHR42901">
    <property type="entry name" value="ALCOHOL DEHYDROGENASE"/>
    <property type="match status" value="1"/>
</dbReference>
<name>A0ABR7GG86_9FIRM</name>
<keyword evidence="5" id="KW-1185">Reference proteome</keyword>
<evidence type="ECO:0000313" key="4">
    <source>
        <dbReference type="EMBL" id="MBC5686148.1"/>
    </source>
</evidence>
<dbReference type="Pfam" id="PF00106">
    <property type="entry name" value="adh_short"/>
    <property type="match status" value="1"/>
</dbReference>
<dbReference type="Proteomes" id="UP000643810">
    <property type="component" value="Unassembled WGS sequence"/>
</dbReference>
<gene>
    <name evidence="4" type="ORF">H8R94_05935</name>
</gene>
<evidence type="ECO:0000313" key="5">
    <source>
        <dbReference type="Proteomes" id="UP000643810"/>
    </source>
</evidence>
<dbReference type="InterPro" id="IPR036291">
    <property type="entry name" value="NAD(P)-bd_dom_sf"/>
</dbReference>
<sequence length="258" mass="28644">MKKKQKTVWITGASSGIGLAFAKAYAKKGYRLILTARRQGRLEKLAENLGVPCRIETADLFKEKECYRVCEILKEETIDIFINNAGFGNCGDFARTDLSKDMDMIRVNVEAMHILCKEVLRQMQVKGKGTILNVASSAGLLPGGPYMATYYATKAYVVSLTKSIAEEQREKKSGVYVCALCPGPVDTEFNARANVVFALPGITADQCVAEALRGMRLRRTIIVPTFMIRIGAVLQRLVPDFIMLPLVASRQKSKIRIR</sequence>
<dbReference type="EMBL" id="JACOPG010000002">
    <property type="protein sequence ID" value="MBC5686148.1"/>
    <property type="molecule type" value="Genomic_DNA"/>
</dbReference>
<accession>A0ABR7GG86</accession>
<dbReference type="CDD" id="cd05233">
    <property type="entry name" value="SDR_c"/>
    <property type="match status" value="1"/>
</dbReference>
<evidence type="ECO:0000256" key="2">
    <source>
        <dbReference type="ARBA" id="ARBA00023002"/>
    </source>
</evidence>
<dbReference type="PIRSF" id="PIRSF000126">
    <property type="entry name" value="11-beta-HSD1"/>
    <property type="match status" value="1"/>
</dbReference>